<dbReference type="WBParaSite" id="jg23943">
    <property type="protein sequence ID" value="jg23943"/>
    <property type="gene ID" value="jg23943"/>
</dbReference>
<feature type="compositionally biased region" description="Polar residues" evidence="5">
    <location>
        <begin position="210"/>
        <end position="223"/>
    </location>
</feature>
<proteinExistence type="predicted"/>
<dbReference type="GO" id="GO:0030182">
    <property type="term" value="P:neuron differentiation"/>
    <property type="evidence" value="ECO:0007669"/>
    <property type="project" value="TreeGrafter"/>
</dbReference>
<feature type="region of interest" description="Disordered" evidence="5">
    <location>
        <begin position="175"/>
        <end position="238"/>
    </location>
</feature>
<dbReference type="InterPro" id="IPR036910">
    <property type="entry name" value="HMG_box_dom_sf"/>
</dbReference>
<evidence type="ECO:0000256" key="1">
    <source>
        <dbReference type="ARBA" id="ARBA00004123"/>
    </source>
</evidence>
<keyword evidence="7" id="KW-1185">Reference proteome</keyword>
<organism evidence="7 8">
    <name type="scientific">Ditylenchus dipsaci</name>
    <dbReference type="NCBI Taxonomy" id="166011"/>
    <lineage>
        <taxon>Eukaryota</taxon>
        <taxon>Metazoa</taxon>
        <taxon>Ecdysozoa</taxon>
        <taxon>Nematoda</taxon>
        <taxon>Chromadorea</taxon>
        <taxon>Rhabditida</taxon>
        <taxon>Tylenchina</taxon>
        <taxon>Tylenchomorpha</taxon>
        <taxon>Sphaerularioidea</taxon>
        <taxon>Anguinidae</taxon>
        <taxon>Anguininae</taxon>
        <taxon>Ditylenchus</taxon>
    </lineage>
</organism>
<feature type="DNA-binding region" description="HMG box" evidence="4">
    <location>
        <begin position="114"/>
        <end position="182"/>
    </location>
</feature>
<accession>A0A915DXC0</accession>
<dbReference type="Gene3D" id="1.10.30.10">
    <property type="entry name" value="High mobility group box domain"/>
    <property type="match status" value="1"/>
</dbReference>
<evidence type="ECO:0000313" key="7">
    <source>
        <dbReference type="Proteomes" id="UP000887574"/>
    </source>
</evidence>
<dbReference type="GO" id="GO:0000978">
    <property type="term" value="F:RNA polymerase II cis-regulatory region sequence-specific DNA binding"/>
    <property type="evidence" value="ECO:0007669"/>
    <property type="project" value="TreeGrafter"/>
</dbReference>
<dbReference type="GO" id="GO:0000122">
    <property type="term" value="P:negative regulation of transcription by RNA polymerase II"/>
    <property type="evidence" value="ECO:0007669"/>
    <property type="project" value="TreeGrafter"/>
</dbReference>
<dbReference type="PANTHER" id="PTHR10270:SF330">
    <property type="entry name" value="TRANSCRIPTION FACTOR SOX-3"/>
    <property type="match status" value="1"/>
</dbReference>
<dbReference type="SUPFAM" id="SSF47095">
    <property type="entry name" value="HMG-box"/>
    <property type="match status" value="1"/>
</dbReference>
<dbReference type="GO" id="GO:0005634">
    <property type="term" value="C:nucleus"/>
    <property type="evidence" value="ECO:0007669"/>
    <property type="project" value="UniProtKB-SubCell"/>
</dbReference>
<feature type="compositionally biased region" description="Basic and acidic residues" evidence="5">
    <location>
        <begin position="137"/>
        <end position="148"/>
    </location>
</feature>
<dbReference type="GO" id="GO:0007420">
    <property type="term" value="P:brain development"/>
    <property type="evidence" value="ECO:0007669"/>
    <property type="project" value="TreeGrafter"/>
</dbReference>
<evidence type="ECO:0000313" key="8">
    <source>
        <dbReference type="WBParaSite" id="jg23943"/>
    </source>
</evidence>
<dbReference type="PANTHER" id="PTHR10270">
    <property type="entry name" value="SOX TRANSCRIPTION FACTOR"/>
    <property type="match status" value="1"/>
</dbReference>
<dbReference type="AlphaFoldDB" id="A0A915DXC0"/>
<keyword evidence="3 4" id="KW-0539">Nucleus</keyword>
<name>A0A915DXC0_9BILA</name>
<evidence type="ECO:0000256" key="2">
    <source>
        <dbReference type="ARBA" id="ARBA00023125"/>
    </source>
</evidence>
<evidence type="ECO:0000256" key="4">
    <source>
        <dbReference type="PROSITE-ProRule" id="PRU00267"/>
    </source>
</evidence>
<protein>
    <submittedName>
        <fullName evidence="8">HMG box domain-containing protein</fullName>
    </submittedName>
</protein>
<dbReference type="GO" id="GO:0001228">
    <property type="term" value="F:DNA-binding transcription activator activity, RNA polymerase II-specific"/>
    <property type="evidence" value="ECO:0007669"/>
    <property type="project" value="TreeGrafter"/>
</dbReference>
<feature type="region of interest" description="Disordered" evidence="5">
    <location>
        <begin position="128"/>
        <end position="148"/>
    </location>
</feature>
<comment type="subcellular location">
    <subcellularLocation>
        <location evidence="1">Nucleus</location>
    </subcellularLocation>
</comment>
<keyword evidence="2 4" id="KW-0238">DNA-binding</keyword>
<reference evidence="8" key="1">
    <citation type="submission" date="2022-11" db="UniProtKB">
        <authorList>
            <consortium name="WormBaseParasite"/>
        </authorList>
    </citation>
    <scope>IDENTIFICATION</scope>
</reference>
<dbReference type="Proteomes" id="UP000887574">
    <property type="component" value="Unplaced"/>
</dbReference>
<dbReference type="Pfam" id="PF00505">
    <property type="entry name" value="HMG_box"/>
    <property type="match status" value="1"/>
</dbReference>
<dbReference type="InterPro" id="IPR009071">
    <property type="entry name" value="HMG_box_dom"/>
</dbReference>
<dbReference type="FunFam" id="1.10.30.10:FF:000002">
    <property type="entry name" value="transcription factor Sox-2"/>
    <property type="match status" value="1"/>
</dbReference>
<evidence type="ECO:0000256" key="3">
    <source>
        <dbReference type="ARBA" id="ARBA00023242"/>
    </source>
</evidence>
<sequence>MMTEVPVHFIQVSSSPSDSKPSVVNQQLYLLHKSDVEELEDQVRRSETSSHFSNDSTCMREFTDDRSLSVSDGEIQSPAAMLLQHAQMPHALAMGLGLAANEHTMGAAALNSHVKRPMNAFMVWSRGQRRKMAQENPKMHNSEISKRLGQDWKQLSDIEKRPFIDEAKRLRALHMKEHPDYKYRPRRKPKNSSASNIHQTSSNPTPSSSACSIKSQFSSSNMQAPKLHSPDFGSTGTGFLRQQDFLQSSGQQSYGFFQCGQDGSGERGTPLPIDPTQQLLNGYYAQQFFAAAANPGLFSGFGGMPPTSNSSISPENSYNAGSGFDQHQQQQLQINRSLLACALKQQQYLQAAAAASMSNPGTTSICSGLNEEA</sequence>
<feature type="compositionally biased region" description="Low complexity" evidence="5">
    <location>
        <begin position="200"/>
        <end position="209"/>
    </location>
</feature>
<feature type="domain" description="HMG box" evidence="6">
    <location>
        <begin position="114"/>
        <end position="182"/>
    </location>
</feature>
<evidence type="ECO:0000256" key="5">
    <source>
        <dbReference type="SAM" id="MobiDB-lite"/>
    </source>
</evidence>
<dbReference type="CDD" id="cd01388">
    <property type="entry name" value="HMG-box_SoxB"/>
    <property type="match status" value="1"/>
</dbReference>
<evidence type="ECO:0000259" key="6">
    <source>
        <dbReference type="PROSITE" id="PS50118"/>
    </source>
</evidence>
<dbReference type="PROSITE" id="PS50118">
    <property type="entry name" value="HMG_BOX_2"/>
    <property type="match status" value="1"/>
</dbReference>
<dbReference type="InterPro" id="IPR050140">
    <property type="entry name" value="SRY-related_HMG-box_TF-like"/>
</dbReference>
<dbReference type="SMART" id="SM00398">
    <property type="entry name" value="HMG"/>
    <property type="match status" value="1"/>
</dbReference>